<reference evidence="16 17" key="1">
    <citation type="journal article" date="2018" name="Nat. Genet.">
        <title>The Rosa genome provides new insights in the design of modern roses.</title>
        <authorList>
            <person name="Bendahmane M."/>
        </authorList>
    </citation>
    <scope>NUCLEOTIDE SEQUENCE [LARGE SCALE GENOMIC DNA]</scope>
    <source>
        <strain evidence="17">cv. Old Blush</strain>
    </source>
</reference>
<keyword evidence="4" id="KW-0597">Phosphoprotein</keyword>
<evidence type="ECO:0000313" key="17">
    <source>
        <dbReference type="Proteomes" id="UP000238479"/>
    </source>
</evidence>
<evidence type="ECO:0000256" key="8">
    <source>
        <dbReference type="ARBA" id="ARBA00022737"/>
    </source>
</evidence>
<dbReference type="Proteomes" id="UP000238479">
    <property type="component" value="Chromosome 1"/>
</dbReference>
<evidence type="ECO:0000259" key="14">
    <source>
        <dbReference type="Pfam" id="PF08263"/>
    </source>
</evidence>
<dbReference type="Pfam" id="PF08263">
    <property type="entry name" value="LRRNT_2"/>
    <property type="match status" value="1"/>
</dbReference>
<keyword evidence="10 13" id="KW-0472">Membrane</keyword>
<dbReference type="SUPFAM" id="SSF52058">
    <property type="entry name" value="L domain-like"/>
    <property type="match status" value="1"/>
</dbReference>
<evidence type="ECO:0000259" key="15">
    <source>
        <dbReference type="Pfam" id="PF23598"/>
    </source>
</evidence>
<dbReference type="Gene3D" id="3.80.10.10">
    <property type="entry name" value="Ribonuclease Inhibitor"/>
    <property type="match status" value="5"/>
</dbReference>
<comment type="caution">
    <text evidence="16">The sequence shown here is derived from an EMBL/GenBank/DDBJ whole genome shotgun (WGS) entry which is preliminary data.</text>
</comment>
<keyword evidence="7" id="KW-0732">Signal</keyword>
<evidence type="ECO:0000256" key="6">
    <source>
        <dbReference type="ARBA" id="ARBA00022692"/>
    </source>
</evidence>
<dbReference type="InterPro" id="IPR013210">
    <property type="entry name" value="LRR_N_plant-typ"/>
</dbReference>
<comment type="subcellular location">
    <subcellularLocation>
        <location evidence="1">Cell membrane</location>
        <topology evidence="1">Single-pass type I membrane protein</topology>
    </subcellularLocation>
</comment>
<dbReference type="FunFam" id="3.80.10.10:FF:000041">
    <property type="entry name" value="LRR receptor-like serine/threonine-protein kinase ERECTA"/>
    <property type="match status" value="1"/>
</dbReference>
<evidence type="ECO:0000256" key="11">
    <source>
        <dbReference type="ARBA" id="ARBA00023170"/>
    </source>
</evidence>
<dbReference type="PROSITE" id="PS51450">
    <property type="entry name" value="LRR"/>
    <property type="match status" value="3"/>
</dbReference>
<keyword evidence="3" id="KW-1003">Cell membrane</keyword>
<feature type="transmembrane region" description="Helical" evidence="13">
    <location>
        <begin position="7"/>
        <end position="26"/>
    </location>
</feature>
<evidence type="ECO:0000256" key="10">
    <source>
        <dbReference type="ARBA" id="ARBA00023136"/>
    </source>
</evidence>
<evidence type="ECO:0000256" key="7">
    <source>
        <dbReference type="ARBA" id="ARBA00022729"/>
    </source>
</evidence>
<keyword evidence="9 13" id="KW-1133">Transmembrane helix</keyword>
<dbReference type="GO" id="GO:0007165">
    <property type="term" value="P:signal transduction"/>
    <property type="evidence" value="ECO:0007669"/>
    <property type="project" value="UniProtKB-ARBA"/>
</dbReference>
<keyword evidence="8" id="KW-0677">Repeat</keyword>
<feature type="domain" description="Leucine-rich repeat-containing N-terminal plant-type" evidence="14">
    <location>
        <begin position="39"/>
        <end position="90"/>
    </location>
</feature>
<evidence type="ECO:0000256" key="12">
    <source>
        <dbReference type="ARBA" id="ARBA00023180"/>
    </source>
</evidence>
<feature type="domain" description="Disease resistance R13L4/SHOC-2-like LRR" evidence="15">
    <location>
        <begin position="287"/>
        <end position="506"/>
    </location>
</feature>
<keyword evidence="12" id="KW-0325">Glycoprotein</keyword>
<comment type="similarity">
    <text evidence="2">Belongs to the RLP family.</text>
</comment>
<dbReference type="FunFam" id="3.80.10.10:FF:000383">
    <property type="entry name" value="Leucine-rich repeat receptor protein kinase EMS1"/>
    <property type="match status" value="1"/>
</dbReference>
<evidence type="ECO:0000313" key="16">
    <source>
        <dbReference type="EMBL" id="PRQ56744.1"/>
    </source>
</evidence>
<organism evidence="16 17">
    <name type="scientific">Rosa chinensis</name>
    <name type="common">China rose</name>
    <dbReference type="NCBI Taxonomy" id="74649"/>
    <lineage>
        <taxon>Eukaryota</taxon>
        <taxon>Viridiplantae</taxon>
        <taxon>Streptophyta</taxon>
        <taxon>Embryophyta</taxon>
        <taxon>Tracheophyta</taxon>
        <taxon>Spermatophyta</taxon>
        <taxon>Magnoliopsida</taxon>
        <taxon>eudicotyledons</taxon>
        <taxon>Gunneridae</taxon>
        <taxon>Pentapetalae</taxon>
        <taxon>rosids</taxon>
        <taxon>fabids</taxon>
        <taxon>Rosales</taxon>
        <taxon>Rosaceae</taxon>
        <taxon>Rosoideae</taxon>
        <taxon>Rosoideae incertae sedis</taxon>
        <taxon>Rosa</taxon>
    </lineage>
</organism>
<dbReference type="Pfam" id="PF00560">
    <property type="entry name" value="LRR_1"/>
    <property type="match status" value="4"/>
</dbReference>
<gene>
    <name evidence="16" type="ORF">RchiOBHm_Chr1g0340681</name>
</gene>
<dbReference type="Pfam" id="PF23598">
    <property type="entry name" value="LRR_14"/>
    <property type="match status" value="1"/>
</dbReference>
<keyword evidence="17" id="KW-1185">Reference proteome</keyword>
<keyword evidence="11" id="KW-0675">Receptor</keyword>
<dbReference type="InterPro" id="IPR055414">
    <property type="entry name" value="LRR_R13L4/SHOC2-like"/>
</dbReference>
<dbReference type="Pfam" id="PF13855">
    <property type="entry name" value="LRR_8"/>
    <property type="match status" value="3"/>
</dbReference>
<evidence type="ECO:0000256" key="5">
    <source>
        <dbReference type="ARBA" id="ARBA00022614"/>
    </source>
</evidence>
<evidence type="ECO:0000256" key="9">
    <source>
        <dbReference type="ARBA" id="ARBA00022989"/>
    </source>
</evidence>
<evidence type="ECO:0000256" key="1">
    <source>
        <dbReference type="ARBA" id="ARBA00004251"/>
    </source>
</evidence>
<evidence type="ECO:0000256" key="13">
    <source>
        <dbReference type="SAM" id="Phobius"/>
    </source>
</evidence>
<dbReference type="PRINTS" id="PR00019">
    <property type="entry name" value="LEURICHRPT"/>
</dbReference>
<name>A0A2P6SDK6_ROSCH</name>
<keyword evidence="6 13" id="KW-0812">Transmembrane</keyword>
<dbReference type="InterPro" id="IPR032675">
    <property type="entry name" value="LRR_dom_sf"/>
</dbReference>
<dbReference type="OMA" id="RSFRINT"/>
<dbReference type="InterPro" id="IPR001611">
    <property type="entry name" value="Leu-rich_rpt"/>
</dbReference>
<dbReference type="AlphaFoldDB" id="A0A2P6SDK6"/>
<protein>
    <submittedName>
        <fullName evidence="16">Putative leucine-rich repeat-containing, plant-type, leucine-rich repeat domain, L</fullName>
    </submittedName>
</protein>
<dbReference type="InterPro" id="IPR003591">
    <property type="entry name" value="Leu-rich_rpt_typical-subtyp"/>
</dbReference>
<dbReference type="SUPFAM" id="SSF52047">
    <property type="entry name" value="RNI-like"/>
    <property type="match status" value="2"/>
</dbReference>
<keyword evidence="5" id="KW-0433">Leucine-rich repeat</keyword>
<dbReference type="GO" id="GO:0005886">
    <property type="term" value="C:plasma membrane"/>
    <property type="evidence" value="ECO:0007669"/>
    <property type="project" value="UniProtKB-SubCell"/>
</dbReference>
<evidence type="ECO:0000256" key="2">
    <source>
        <dbReference type="ARBA" id="ARBA00009592"/>
    </source>
</evidence>
<dbReference type="Gramene" id="PRQ56744">
    <property type="protein sequence ID" value="PRQ56744"/>
    <property type="gene ID" value="RchiOBHm_Chr1g0340681"/>
</dbReference>
<accession>A0A2P6SDK6</accession>
<dbReference type="PANTHER" id="PTHR48061">
    <property type="entry name" value="LEUCINE-RICH REPEAT RECEPTOR PROTEIN KINASE EMS1-LIKE-RELATED"/>
    <property type="match status" value="1"/>
</dbReference>
<dbReference type="SMART" id="SM00365">
    <property type="entry name" value="LRR_SD22"/>
    <property type="match status" value="7"/>
</dbReference>
<evidence type="ECO:0000256" key="4">
    <source>
        <dbReference type="ARBA" id="ARBA00022553"/>
    </source>
</evidence>
<proteinExistence type="inferred from homology"/>
<dbReference type="FunFam" id="3.80.10.10:FF:000095">
    <property type="entry name" value="LRR receptor-like serine/threonine-protein kinase GSO1"/>
    <property type="match status" value="1"/>
</dbReference>
<sequence length="1088" mass="121786">MGLSSLCLVTVSIYVLSTIVLFHLMVASSLQSYNTSTCHDDEIYALLQFKQSFVINKSASVDGAYPKISSWKSTRDPKSNCCSWDGVECDEKTGHVIGLDLSSSCLYGSFSSNNTLFSLVHLQHLNLADNHFNFSQIPTSIRNFPRLRYLNLSMSVFSGHVPSEVSQLSKLSSLDLSSNYDMFSNEELLRSLAQNLTGLETLDLFFINLSSTVPDTLTNLSLLTSLILGDCGLSGKFPGRIFKLQNLKVLSVRYNPALTGYFPDDYSGSSPDLMSLKLSSTNFFINLPSLIERFPSLKELGVRSCNISEGPVPLSLGNLRDLIYLDLSYNKFNGQVPLSLGNLRDLIYLDLSYNQFNGQIPTATLVNLTQLTYLSLSNNYFHGSVPQSLFNLMNLQILRLDHNNLSGTIEFQKFLNLQKLTDLDLSYNNLELLAESRFLNNATTVLPKFEYLGLGGCNIREFPDFLRSQDVLSSLDLSGNKLQGQVPKWMRNISTQALQYINISHNFLSGFEKTAAALPWPNLEFLDLSFNMFRELLLFPSTSFLYYNIANNKLTGRVSPIICNMTSLEYLDLSNNKLIGDLPQCGGNFSVSLQYLKLGNNSFHGNLPQSYTNGSNLRMIDIGHNNFHGQLPRSLANCASLESLVLSHNKFNDTLNTPVVLPWLNLEYLDLSFNMFHDLLPLPSTSIIKYYNIANNKLTGRVSPMICNMTSLEYLDLSNNKLIGDLPHCGRNFSVNLEYLKLGNNSFHGNLPQSYFNGSNLRMMDISHNSFQGQLPRSLTNCASLESLVLSHNNFGDTFPVWLGALPELKILKMDHNVFYGVILKHDMKNLQFPVLRILDLSYNDFSGQFPFEYIFSGNGTTSITHDLEYYRIYSFSSVGYYSITIICKGVERYYPRVREDLILIDISSNNFEGKIPEFIGKLQGIWSLNLSNNILTGHIPSSLSNLSRLESLDLSHNKLYGEIPQQLAQLDSLSKFNVSHNNLTGPVPRGIHFTTFDSTSYLENQGLCGDFLPKKCGNSEGGQLPPSTSEDNDSGSGIELDWKFVVAGSGSGLLVGVVVADFVITKWNVWFIEIVAVLIVFSKRIRN</sequence>
<dbReference type="SMART" id="SM00369">
    <property type="entry name" value="LRR_TYP"/>
    <property type="match status" value="9"/>
</dbReference>
<evidence type="ECO:0000256" key="3">
    <source>
        <dbReference type="ARBA" id="ARBA00022475"/>
    </source>
</evidence>
<dbReference type="EMBL" id="PDCK01000039">
    <property type="protein sequence ID" value="PRQ56744.1"/>
    <property type="molecule type" value="Genomic_DNA"/>
</dbReference>
<dbReference type="InterPro" id="IPR046956">
    <property type="entry name" value="RLP23-like"/>
</dbReference>
<dbReference type="FunFam" id="3.80.10.10:FF:000111">
    <property type="entry name" value="LRR receptor-like serine/threonine-protein kinase ERECTA"/>
    <property type="match status" value="1"/>
</dbReference>
<dbReference type="PANTHER" id="PTHR48061:SF12">
    <property type="entry name" value="DISEASE RESISTANCE LIKE PROTEIN"/>
    <property type="match status" value="1"/>
</dbReference>